<name>A0A1C7LXC2_GRIFR</name>
<keyword evidence="1" id="KW-0479">Metal-binding</keyword>
<keyword evidence="2 4" id="KW-0863">Zinc-finger</keyword>
<dbReference type="GO" id="GO:0008270">
    <property type="term" value="F:zinc ion binding"/>
    <property type="evidence" value="ECO:0007669"/>
    <property type="project" value="UniProtKB-KW"/>
</dbReference>
<protein>
    <recommendedName>
        <fullName evidence="5">MYND-type domain-containing protein</fullName>
    </recommendedName>
</protein>
<sequence>MSLALDFKIVCVDGQPQCSRKISQNPQSIIRAARKGSLPEMIILINEWDPKFIHPQEALGVFLLHLQESRVPDLSAPKISAAAVLANFSMIGLSKIGPYLGANGQHTPRIRDAWQGIYKWSAYLFASRIERAEKNDPERSSALVAMVGCWFFIKQQVAIRDIMLDTPGSIELATRIWLEEPDGPLQSVSGHPPGIILLHNMLENAPSDRLDRVVRTAGGDASKIAKLAVSRVTNSLEAPQIPAAYLAACLDVFNSLSRQRDHPLRRALLGAGAISVATNVLVKISNLVHDMVYMEPMVSAFVYLYNCLESTDTGTWVMQSVTAGLLQAFCDCSPQFSRLDARDLKMVTDVVGLRVMRNLIFRSVIEAVHTNLVKIDRGTQKDLVNASVAKTVWREFYGFAQMRYTIVQTVNSFIRKRFPCDNVKCLKVGTKEDQVRRCGGCLSTFYCSKECQVAAWKEGDHKKMCKLKQRERTEGKSAPISPRDSAFFHDLAVMDIRAHISILHNRAKREYTDTLDESLVVCIDYTEIPPAFSLQRWKEFDEEPRPPRLRRTVPPVSLHSSRRLESILTATPLFRQGCSERRVL</sequence>
<evidence type="ECO:0000313" key="7">
    <source>
        <dbReference type="Proteomes" id="UP000092993"/>
    </source>
</evidence>
<keyword evidence="3" id="KW-0862">Zinc</keyword>
<gene>
    <name evidence="6" type="ORF">A0H81_10879</name>
</gene>
<dbReference type="Pfam" id="PF01753">
    <property type="entry name" value="zf-MYND"/>
    <property type="match status" value="1"/>
</dbReference>
<dbReference type="STRING" id="5627.A0A1C7LXC2"/>
<dbReference type="InterPro" id="IPR002893">
    <property type="entry name" value="Znf_MYND"/>
</dbReference>
<dbReference type="OrthoDB" id="2786161at2759"/>
<dbReference type="SUPFAM" id="SSF144232">
    <property type="entry name" value="HIT/MYND zinc finger-like"/>
    <property type="match status" value="1"/>
</dbReference>
<reference evidence="6 7" key="1">
    <citation type="submission" date="2016-03" db="EMBL/GenBank/DDBJ databases">
        <title>Whole genome sequencing of Grifola frondosa 9006-11.</title>
        <authorList>
            <person name="Min B."/>
            <person name="Park H."/>
            <person name="Kim J.-G."/>
            <person name="Cho H."/>
            <person name="Oh Y.-L."/>
            <person name="Kong W.-S."/>
            <person name="Choi I.-G."/>
        </authorList>
    </citation>
    <scope>NUCLEOTIDE SEQUENCE [LARGE SCALE GENOMIC DNA]</scope>
    <source>
        <strain evidence="6 7">9006-11</strain>
    </source>
</reference>
<organism evidence="6 7">
    <name type="scientific">Grifola frondosa</name>
    <name type="common">Maitake</name>
    <name type="synonym">Polyporus frondosus</name>
    <dbReference type="NCBI Taxonomy" id="5627"/>
    <lineage>
        <taxon>Eukaryota</taxon>
        <taxon>Fungi</taxon>
        <taxon>Dikarya</taxon>
        <taxon>Basidiomycota</taxon>
        <taxon>Agaricomycotina</taxon>
        <taxon>Agaricomycetes</taxon>
        <taxon>Polyporales</taxon>
        <taxon>Grifolaceae</taxon>
        <taxon>Grifola</taxon>
    </lineage>
</organism>
<proteinExistence type="predicted"/>
<dbReference type="PROSITE" id="PS50865">
    <property type="entry name" value="ZF_MYND_2"/>
    <property type="match status" value="1"/>
</dbReference>
<evidence type="ECO:0000256" key="1">
    <source>
        <dbReference type="ARBA" id="ARBA00022723"/>
    </source>
</evidence>
<dbReference type="OMA" id="DYQFLHY"/>
<dbReference type="AlphaFoldDB" id="A0A1C7LXC2"/>
<feature type="domain" description="MYND-type" evidence="5">
    <location>
        <begin position="425"/>
        <end position="465"/>
    </location>
</feature>
<dbReference type="Proteomes" id="UP000092993">
    <property type="component" value="Unassembled WGS sequence"/>
</dbReference>
<evidence type="ECO:0000256" key="2">
    <source>
        <dbReference type="ARBA" id="ARBA00022771"/>
    </source>
</evidence>
<evidence type="ECO:0000256" key="3">
    <source>
        <dbReference type="ARBA" id="ARBA00022833"/>
    </source>
</evidence>
<evidence type="ECO:0000259" key="5">
    <source>
        <dbReference type="PROSITE" id="PS50865"/>
    </source>
</evidence>
<comment type="caution">
    <text evidence="6">The sequence shown here is derived from an EMBL/GenBank/DDBJ whole genome shotgun (WGS) entry which is preliminary data.</text>
</comment>
<evidence type="ECO:0000313" key="6">
    <source>
        <dbReference type="EMBL" id="OBZ69341.1"/>
    </source>
</evidence>
<accession>A0A1C7LXC2</accession>
<evidence type="ECO:0000256" key="4">
    <source>
        <dbReference type="PROSITE-ProRule" id="PRU00134"/>
    </source>
</evidence>
<dbReference type="EMBL" id="LUGG01000018">
    <property type="protein sequence ID" value="OBZ69341.1"/>
    <property type="molecule type" value="Genomic_DNA"/>
</dbReference>
<dbReference type="Gene3D" id="6.10.140.2220">
    <property type="match status" value="1"/>
</dbReference>
<keyword evidence="7" id="KW-1185">Reference proteome</keyword>